<keyword evidence="4" id="KW-1185">Reference proteome</keyword>
<evidence type="ECO:0000313" key="4">
    <source>
        <dbReference type="Proteomes" id="UP000596742"/>
    </source>
</evidence>
<dbReference type="OrthoDB" id="5970528at2759"/>
<keyword evidence="1" id="KW-1133">Transmembrane helix</keyword>
<keyword evidence="1" id="KW-0812">Transmembrane</keyword>
<dbReference type="PANTHER" id="PTHR46780">
    <property type="entry name" value="PROTEIN EVA-1"/>
    <property type="match status" value="1"/>
</dbReference>
<feature type="domain" description="SUEL-type lectin" evidence="2">
    <location>
        <begin position="11"/>
        <end position="102"/>
    </location>
</feature>
<dbReference type="InterPro" id="IPR043159">
    <property type="entry name" value="Lectin_gal-bd_sf"/>
</dbReference>
<evidence type="ECO:0000313" key="3">
    <source>
        <dbReference type="EMBL" id="VDI70584.1"/>
    </source>
</evidence>
<dbReference type="Proteomes" id="UP000596742">
    <property type="component" value="Unassembled WGS sequence"/>
</dbReference>
<dbReference type="CDD" id="cd22823">
    <property type="entry name" value="Gal_Rha_Lectin"/>
    <property type="match status" value="1"/>
</dbReference>
<dbReference type="AlphaFoldDB" id="A0A8B6GXM5"/>
<comment type="caution">
    <text evidence="3">The sequence shown here is derived from an EMBL/GenBank/DDBJ whole genome shotgun (WGS) entry which is preliminary data.</text>
</comment>
<dbReference type="InterPro" id="IPR000922">
    <property type="entry name" value="Lectin_gal-bd_dom"/>
</dbReference>
<proteinExistence type="predicted"/>
<gene>
    <name evidence="3" type="ORF">MGAL_10B004688</name>
</gene>
<evidence type="ECO:0000256" key="1">
    <source>
        <dbReference type="SAM" id="Phobius"/>
    </source>
</evidence>
<feature type="transmembrane region" description="Helical" evidence="1">
    <location>
        <begin position="199"/>
        <end position="222"/>
    </location>
</feature>
<sequence length="332" mass="38223">MRRCCLTLSDLCQGEALNISCPNNFVISFDDANFGRGHLDSERCTQFWGIEITHCDHHKHTLKVLNDECHEQQKCFLPVDKAIFGNSCLGVTKYLNVSYHCKRKVYHGLENSVNSPNIEKTKYDGKEIDIRDDRKSKLDRKDKINDRKKLSITTSILTAHYDKQPTINPSILTTEDFHHYPTKEYVKKETKEIKASMDMIIVVSALVSISIAASVTITFICYQRHQSKHSLTRSVRQDQIITERVDSSDYTAINYNEMTDMSLPETNENYYENNTTSREPQAITNIIEKTGDTLTVYESLSNNRTSVEHVYELESTQNNQYQLLTNQRNLSG</sequence>
<reference evidence="3" key="1">
    <citation type="submission" date="2018-11" db="EMBL/GenBank/DDBJ databases">
        <authorList>
            <person name="Alioto T."/>
            <person name="Alioto T."/>
        </authorList>
    </citation>
    <scope>NUCLEOTIDE SEQUENCE</scope>
</reference>
<dbReference type="Gene3D" id="2.60.120.740">
    <property type="match status" value="1"/>
</dbReference>
<keyword evidence="1" id="KW-0472">Membrane</keyword>
<evidence type="ECO:0000259" key="2">
    <source>
        <dbReference type="PROSITE" id="PS50228"/>
    </source>
</evidence>
<dbReference type="EMBL" id="UYJE01009150">
    <property type="protein sequence ID" value="VDI70584.1"/>
    <property type="molecule type" value="Genomic_DNA"/>
</dbReference>
<accession>A0A8B6GXM5</accession>
<dbReference type="PROSITE" id="PS50228">
    <property type="entry name" value="SUEL_LECTIN"/>
    <property type="match status" value="1"/>
</dbReference>
<protein>
    <recommendedName>
        <fullName evidence="2">SUEL-type lectin domain-containing protein</fullName>
    </recommendedName>
</protein>
<dbReference type="GO" id="GO:0030246">
    <property type="term" value="F:carbohydrate binding"/>
    <property type="evidence" value="ECO:0007669"/>
    <property type="project" value="InterPro"/>
</dbReference>
<name>A0A8B6GXM5_MYTGA</name>
<dbReference type="Pfam" id="PF02140">
    <property type="entry name" value="SUEL_Lectin"/>
    <property type="match status" value="1"/>
</dbReference>
<organism evidence="3 4">
    <name type="scientific">Mytilus galloprovincialis</name>
    <name type="common">Mediterranean mussel</name>
    <dbReference type="NCBI Taxonomy" id="29158"/>
    <lineage>
        <taxon>Eukaryota</taxon>
        <taxon>Metazoa</taxon>
        <taxon>Spiralia</taxon>
        <taxon>Lophotrochozoa</taxon>
        <taxon>Mollusca</taxon>
        <taxon>Bivalvia</taxon>
        <taxon>Autobranchia</taxon>
        <taxon>Pteriomorphia</taxon>
        <taxon>Mytilida</taxon>
        <taxon>Mytiloidea</taxon>
        <taxon>Mytilidae</taxon>
        <taxon>Mytilinae</taxon>
        <taxon>Mytilus</taxon>
    </lineage>
</organism>